<keyword evidence="2" id="KW-0597">Phosphoprotein</keyword>
<dbReference type="Proteomes" id="UP001365542">
    <property type="component" value="Unassembled WGS sequence"/>
</dbReference>
<dbReference type="InterPro" id="IPR037782">
    <property type="entry name" value="Spt7"/>
</dbReference>
<dbReference type="Pfam" id="PF07524">
    <property type="entry name" value="Bromo_TP"/>
    <property type="match status" value="1"/>
</dbReference>
<dbReference type="Gene3D" id="1.20.920.10">
    <property type="entry name" value="Bromodomain-like"/>
    <property type="match status" value="1"/>
</dbReference>
<dbReference type="CDD" id="cd05510">
    <property type="entry name" value="Bromo_SPT7_like"/>
    <property type="match status" value="1"/>
</dbReference>
<keyword evidence="4 8" id="KW-0103">Bromodomain</keyword>
<evidence type="ECO:0000256" key="2">
    <source>
        <dbReference type="ARBA" id="ARBA00022553"/>
    </source>
</evidence>
<evidence type="ECO:0000256" key="4">
    <source>
        <dbReference type="ARBA" id="ARBA00023117"/>
    </source>
</evidence>
<dbReference type="GO" id="GO:0005634">
    <property type="term" value="C:nucleus"/>
    <property type="evidence" value="ECO:0007669"/>
    <property type="project" value="UniProtKB-SubCell"/>
</dbReference>
<feature type="compositionally biased region" description="Polar residues" evidence="9">
    <location>
        <begin position="1"/>
        <end position="11"/>
    </location>
</feature>
<dbReference type="InterPro" id="IPR018359">
    <property type="entry name" value="Bromodomain_CS"/>
</dbReference>
<dbReference type="CDD" id="cd22927">
    <property type="entry name" value="HFD_SPT7"/>
    <property type="match status" value="1"/>
</dbReference>
<dbReference type="InterPro" id="IPR009072">
    <property type="entry name" value="Histone-fold"/>
</dbReference>
<accession>A0AAV9X2E4</accession>
<evidence type="ECO:0000256" key="6">
    <source>
        <dbReference type="ARBA" id="ARBA00023242"/>
    </source>
</evidence>
<evidence type="ECO:0000256" key="3">
    <source>
        <dbReference type="ARBA" id="ARBA00023015"/>
    </source>
</evidence>
<feature type="region of interest" description="Disordered" evidence="9">
    <location>
        <begin position="82"/>
        <end position="179"/>
    </location>
</feature>
<feature type="domain" description="Bromo" evidence="10">
    <location>
        <begin position="301"/>
        <end position="371"/>
    </location>
</feature>
<organism evidence="11 12">
    <name type="scientific">Orbilia ellipsospora</name>
    <dbReference type="NCBI Taxonomy" id="2528407"/>
    <lineage>
        <taxon>Eukaryota</taxon>
        <taxon>Fungi</taxon>
        <taxon>Dikarya</taxon>
        <taxon>Ascomycota</taxon>
        <taxon>Pezizomycotina</taxon>
        <taxon>Orbiliomycetes</taxon>
        <taxon>Orbiliales</taxon>
        <taxon>Orbiliaceae</taxon>
        <taxon>Orbilia</taxon>
    </lineage>
</organism>
<dbReference type="PRINTS" id="PR00503">
    <property type="entry name" value="BROMODOMAIN"/>
</dbReference>
<dbReference type="GO" id="GO:0006357">
    <property type="term" value="P:regulation of transcription by RNA polymerase II"/>
    <property type="evidence" value="ECO:0007669"/>
    <property type="project" value="UniProtKB-ARBA"/>
</dbReference>
<evidence type="ECO:0000256" key="8">
    <source>
        <dbReference type="PROSITE-ProRule" id="PRU00035"/>
    </source>
</evidence>
<evidence type="ECO:0000256" key="1">
    <source>
        <dbReference type="ARBA" id="ARBA00004123"/>
    </source>
</evidence>
<dbReference type="InterPro" id="IPR006565">
    <property type="entry name" value="BTP"/>
</dbReference>
<dbReference type="PANTHER" id="PTHR47343:SF1">
    <property type="entry name" value="TRANSCRIPTIONAL ACTIVATOR SPT7"/>
    <property type="match status" value="1"/>
</dbReference>
<evidence type="ECO:0000256" key="9">
    <source>
        <dbReference type="SAM" id="MobiDB-lite"/>
    </source>
</evidence>
<dbReference type="AlphaFoldDB" id="A0AAV9X2E4"/>
<protein>
    <recommendedName>
        <fullName evidence="7">SAGA complex subunit Spt7</fullName>
    </recommendedName>
</protein>
<feature type="region of interest" description="Disordered" evidence="9">
    <location>
        <begin position="211"/>
        <end position="234"/>
    </location>
</feature>
<keyword evidence="6" id="KW-0539">Nucleus</keyword>
<evidence type="ECO:0000313" key="11">
    <source>
        <dbReference type="EMBL" id="KAK6533624.1"/>
    </source>
</evidence>
<evidence type="ECO:0000256" key="5">
    <source>
        <dbReference type="ARBA" id="ARBA00023163"/>
    </source>
</evidence>
<dbReference type="InterPro" id="IPR001487">
    <property type="entry name" value="Bromodomain"/>
</dbReference>
<comment type="caution">
    <text evidence="11">The sequence shown here is derived from an EMBL/GenBank/DDBJ whole genome shotgun (WGS) entry which is preliminary data.</text>
</comment>
<evidence type="ECO:0000256" key="7">
    <source>
        <dbReference type="ARBA" id="ARBA00093633"/>
    </source>
</evidence>
<feature type="compositionally biased region" description="Pro residues" evidence="9">
    <location>
        <begin position="130"/>
        <end position="148"/>
    </location>
</feature>
<proteinExistence type="predicted"/>
<sequence length="1044" mass="116007">MSSSYSSTNLRVQILRDERSRTRTNSIDPAETDKEEPIDPLTAACRARYERFEKAIAAIFPSRRPCCATDLTVHELLGVEEPSDQDLDGADTSLGLTNGVGGGTPVVKATRAQEDDDYDMDEEDDAPAPTSLPPPPPSVQKPRSPIPPTIHISSPDRTKSPSGAKDSATATREKLEADKKAAEEAARLSFSTMFYTLESDRDAMLDQQKLDESDRQVNAEANAQGAPGKLSNANLGASSLTLKHLIARIDAKRERVAVSDMELRNLMSEVKKNRSKWASEDKVGQEELYEAAEKVVLELRAQTEHSTAFLNRVNKREAPDYFAIIKQPMDLGTVMKKLKQLAYKSKKEFVDDLNLIWQNCLQYNADPKHYLRKHAIAMQKMTQSLIPLIPDITIRDRAEVEAEEAGAHDQDADAESDDEPIMTSRMNRKAPGTSKAKKGAKPARTESTPEAKPPIVNIQGIPDVKARDSPVPAHVMAESSFLSQNGFGTPPPAHTPSNGYISQLDLESTLEKYEVEDDLDLEYKTWKTMTKKSRARAASERHKLFRAGKIQLDEPALIRGRVGLGRFIRSELAHGDKEAAKDIKAPLAVAVEEQHDEEDEMLPNYYKVLDSVPELPWNLAWLGDDDEEIDKYNDTLRMAPKGIFTQPPAGLARSMDSNMKTMQETRKICHKIGVIKQMQVQTQVYSNQFAKYDPQEFVEKEPEDFLISDDGPIMSGEVSKAAFQRSVAKLFYHAGFEDFQPTAFDLVTDIAASFFKKIGKTVMLYQETVLPTGKFAPDEILLHTLGENGLEIEALESYIRDDVERLGIKLVQLKERMRAHLDDLLRPTLVDAENPEAAEEDMRHFINGDFTDDVGDDYYGFKEIGLEREFGMSISSGLMRVLQGRLANSYQTQSSINAAVPTTEYKAPPPFEPLSRDLLKDQIGLVQNFFLAKLHANSEEPLIEDEDLPIKQRAPKPRLPPTGKITTPRKRPVSGQGGNSKKKKRPNPPPPVATKPPPGGSTAIIAPTATPPLSEENNGLAPKFEEKEMDNTPGMMSPESILAV</sequence>
<keyword evidence="5" id="KW-0804">Transcription</keyword>
<gene>
    <name evidence="11" type="primary">SPT7</name>
    <name evidence="11" type="ORF">TWF694_002559</name>
</gene>
<dbReference type="PROSITE" id="PS00633">
    <property type="entry name" value="BROMODOMAIN_1"/>
    <property type="match status" value="1"/>
</dbReference>
<comment type="subcellular location">
    <subcellularLocation>
        <location evidence="1">Nucleus</location>
    </subcellularLocation>
</comment>
<dbReference type="GO" id="GO:0005198">
    <property type="term" value="F:structural molecule activity"/>
    <property type="evidence" value="ECO:0007669"/>
    <property type="project" value="TreeGrafter"/>
</dbReference>
<dbReference type="GO" id="GO:0000124">
    <property type="term" value="C:SAGA complex"/>
    <property type="evidence" value="ECO:0007669"/>
    <property type="project" value="InterPro"/>
</dbReference>
<feature type="compositionally biased region" description="Pro residues" evidence="9">
    <location>
        <begin position="987"/>
        <end position="999"/>
    </location>
</feature>
<dbReference type="PANTHER" id="PTHR47343">
    <property type="entry name" value="TRANSCRIPTIONAL ACTIVATOR SPT7"/>
    <property type="match status" value="1"/>
</dbReference>
<dbReference type="GO" id="GO:0046695">
    <property type="term" value="C:SLIK (SAGA-like) complex"/>
    <property type="evidence" value="ECO:0007669"/>
    <property type="project" value="InterPro"/>
</dbReference>
<feature type="compositionally biased region" description="Acidic residues" evidence="9">
    <location>
        <begin position="114"/>
        <end position="126"/>
    </location>
</feature>
<feature type="region of interest" description="Disordered" evidence="9">
    <location>
        <begin position="400"/>
        <end position="456"/>
    </location>
</feature>
<dbReference type="SMART" id="SM00297">
    <property type="entry name" value="BROMO"/>
    <property type="match status" value="1"/>
</dbReference>
<feature type="region of interest" description="Disordered" evidence="9">
    <location>
        <begin position="945"/>
        <end position="1044"/>
    </location>
</feature>
<dbReference type="InterPro" id="IPR036427">
    <property type="entry name" value="Bromodomain-like_sf"/>
</dbReference>
<reference evidence="11 12" key="1">
    <citation type="submission" date="2019-10" db="EMBL/GenBank/DDBJ databases">
        <authorList>
            <person name="Palmer J.M."/>
        </authorList>
    </citation>
    <scope>NUCLEOTIDE SEQUENCE [LARGE SCALE GENOMIC DNA]</scope>
    <source>
        <strain evidence="11 12">TWF694</strain>
    </source>
</reference>
<keyword evidence="3" id="KW-0805">Transcription regulation</keyword>
<dbReference type="GO" id="GO:0006325">
    <property type="term" value="P:chromatin organization"/>
    <property type="evidence" value="ECO:0007669"/>
    <property type="project" value="UniProtKB-ARBA"/>
</dbReference>
<dbReference type="GO" id="GO:0046982">
    <property type="term" value="F:protein heterodimerization activity"/>
    <property type="evidence" value="ECO:0007669"/>
    <property type="project" value="InterPro"/>
</dbReference>
<dbReference type="FunFam" id="1.20.920.10:FF:000032">
    <property type="entry name" value="Transcriptional activator spt7"/>
    <property type="match status" value="1"/>
</dbReference>
<name>A0AAV9X2E4_9PEZI</name>
<dbReference type="EMBL" id="JAVHJO010000011">
    <property type="protein sequence ID" value="KAK6533624.1"/>
    <property type="molecule type" value="Genomic_DNA"/>
</dbReference>
<dbReference type="Gene3D" id="1.10.20.10">
    <property type="entry name" value="Histone, subunit A"/>
    <property type="match status" value="1"/>
</dbReference>
<dbReference type="Pfam" id="PF00439">
    <property type="entry name" value="Bromodomain"/>
    <property type="match status" value="1"/>
</dbReference>
<feature type="compositionally biased region" description="Basic and acidic residues" evidence="9">
    <location>
        <begin position="400"/>
        <end position="411"/>
    </location>
</feature>
<evidence type="ECO:0000313" key="12">
    <source>
        <dbReference type="Proteomes" id="UP001365542"/>
    </source>
</evidence>
<feature type="region of interest" description="Disordered" evidence="9">
    <location>
        <begin position="1"/>
        <end position="39"/>
    </location>
</feature>
<dbReference type="PROSITE" id="PS50014">
    <property type="entry name" value="BROMODOMAIN_2"/>
    <property type="match status" value="1"/>
</dbReference>
<keyword evidence="12" id="KW-1185">Reference proteome</keyword>
<evidence type="ECO:0000259" key="10">
    <source>
        <dbReference type="PROSITE" id="PS50014"/>
    </source>
</evidence>
<dbReference type="SUPFAM" id="SSF47370">
    <property type="entry name" value="Bromodomain"/>
    <property type="match status" value="1"/>
</dbReference>